<dbReference type="InterPro" id="IPR015507">
    <property type="entry name" value="rRNA-MeTfrase_E"/>
</dbReference>
<dbReference type="Gene3D" id="3.40.50.150">
    <property type="entry name" value="Vaccinia Virus protein VP39"/>
    <property type="match status" value="1"/>
</dbReference>
<organism evidence="9 10">
    <name type="scientific">Larinioides sclopetarius</name>
    <dbReference type="NCBI Taxonomy" id="280406"/>
    <lineage>
        <taxon>Eukaryota</taxon>
        <taxon>Metazoa</taxon>
        <taxon>Ecdysozoa</taxon>
        <taxon>Arthropoda</taxon>
        <taxon>Chelicerata</taxon>
        <taxon>Arachnida</taxon>
        <taxon>Araneae</taxon>
        <taxon>Araneomorphae</taxon>
        <taxon>Entelegynae</taxon>
        <taxon>Araneoidea</taxon>
        <taxon>Araneidae</taxon>
        <taxon>Larinioides</taxon>
    </lineage>
</organism>
<evidence type="ECO:0000256" key="2">
    <source>
        <dbReference type="ARBA" id="ARBA00022552"/>
    </source>
</evidence>
<keyword evidence="10" id="KW-1185">Reference proteome</keyword>
<dbReference type="PANTHER" id="PTHR10920:SF18">
    <property type="entry name" value="RRNA METHYLTRANSFERASE 2, MITOCHONDRIAL"/>
    <property type="match status" value="1"/>
</dbReference>
<keyword evidence="5 7" id="KW-0949">S-adenosyl-L-methionine</keyword>
<dbReference type="PIRSF" id="PIRSF005461">
    <property type="entry name" value="23S_rRNA_mtase"/>
    <property type="match status" value="1"/>
</dbReference>
<dbReference type="EMBL" id="CAXIEN010000008">
    <property type="protein sequence ID" value="CAL1263232.1"/>
    <property type="molecule type" value="Genomic_DNA"/>
</dbReference>
<comment type="similarity">
    <text evidence="1">Belongs to the class I-like SAM-binding methyltransferase superfamily. RNA methyltransferase RlmE family.</text>
</comment>
<feature type="active site" description="Proton acceptor" evidence="7">
    <location>
        <position position="204"/>
    </location>
</feature>
<dbReference type="Proteomes" id="UP001497382">
    <property type="component" value="Unassembled WGS sequence"/>
</dbReference>
<gene>
    <name evidence="9" type="ORF">LARSCL_LOCUS1392</name>
</gene>
<evidence type="ECO:0000256" key="5">
    <source>
        <dbReference type="ARBA" id="ARBA00022691"/>
    </source>
</evidence>
<protein>
    <recommendedName>
        <fullName evidence="6">rRNA methyltransferase 2, mitochondrial</fullName>
    </recommendedName>
</protein>
<evidence type="ECO:0000313" key="9">
    <source>
        <dbReference type="EMBL" id="CAL1263232.1"/>
    </source>
</evidence>
<dbReference type="InterPro" id="IPR002877">
    <property type="entry name" value="RNA_MeTrfase_FtsJ_dom"/>
</dbReference>
<evidence type="ECO:0000256" key="7">
    <source>
        <dbReference type="PIRSR" id="PIRSR005461-1"/>
    </source>
</evidence>
<evidence type="ECO:0000256" key="3">
    <source>
        <dbReference type="ARBA" id="ARBA00022603"/>
    </source>
</evidence>
<feature type="domain" description="Ribosomal RNA methyltransferase FtsJ" evidence="8">
    <location>
        <begin position="60"/>
        <end position="247"/>
    </location>
</feature>
<evidence type="ECO:0000313" key="10">
    <source>
        <dbReference type="Proteomes" id="UP001497382"/>
    </source>
</evidence>
<dbReference type="GO" id="GO:0005739">
    <property type="term" value="C:mitochondrion"/>
    <property type="evidence" value="ECO:0007669"/>
    <property type="project" value="TreeGrafter"/>
</dbReference>
<proteinExistence type="inferred from homology"/>
<evidence type="ECO:0000256" key="6">
    <source>
        <dbReference type="ARBA" id="ARBA00041184"/>
    </source>
</evidence>
<name>A0AAV1YW16_9ARAC</name>
<keyword evidence="3" id="KW-0489">Methyltransferase</keyword>
<dbReference type="InterPro" id="IPR029063">
    <property type="entry name" value="SAM-dependent_MTases_sf"/>
</dbReference>
<reference evidence="9 10" key="1">
    <citation type="submission" date="2024-04" db="EMBL/GenBank/DDBJ databases">
        <authorList>
            <person name="Rising A."/>
            <person name="Reimegard J."/>
            <person name="Sonavane S."/>
            <person name="Akerstrom W."/>
            <person name="Nylinder S."/>
            <person name="Hedman E."/>
            <person name="Kallberg Y."/>
        </authorList>
    </citation>
    <scope>NUCLEOTIDE SEQUENCE [LARGE SCALE GENOMIC DNA]</scope>
</reference>
<dbReference type="HAMAP" id="MF_01547">
    <property type="entry name" value="RNA_methyltr_E"/>
    <property type="match status" value="1"/>
</dbReference>
<dbReference type="InterPro" id="IPR050082">
    <property type="entry name" value="RNA_methyltr_RlmE"/>
</dbReference>
<evidence type="ECO:0000256" key="4">
    <source>
        <dbReference type="ARBA" id="ARBA00022679"/>
    </source>
</evidence>
<evidence type="ECO:0000259" key="8">
    <source>
        <dbReference type="Pfam" id="PF01728"/>
    </source>
</evidence>
<dbReference type="AlphaFoldDB" id="A0AAV1YW16"/>
<keyword evidence="2" id="KW-0698">rRNA processing</keyword>
<keyword evidence="4" id="KW-0808">Transferase</keyword>
<accession>A0AAV1YW16</accession>
<comment type="caution">
    <text evidence="9">The sequence shown here is derived from an EMBL/GenBank/DDBJ whole genome shotgun (WGS) entry which is preliminary data.</text>
</comment>
<sequence>MYILKTVRYLFYIHTRNISVSNTSYKIVPNNLKGKSKSSQDWITRQLNDEFVKKSRYHGYRCRSAFKLLEMNEKYKILKPGDTVVDCGAAPGSWTQVVVNELKLDKETTDGEPQKGVAIAVDLQHIQTIKGAIVIPEADFTLPEVQEKIKSFLPSGQANTVLSDMAPKASGTQELDSSALMRLVYSALKFSYMVLKNNGTFVCKVWDGQDVEKLCQTLQNLFTNVKRCKPKASRSDSSEMYLIATGFKRTENKI</sequence>
<dbReference type="GO" id="GO:0008650">
    <property type="term" value="F:rRNA (uridine-2'-O-)-methyltransferase activity"/>
    <property type="evidence" value="ECO:0007669"/>
    <property type="project" value="TreeGrafter"/>
</dbReference>
<dbReference type="Pfam" id="PF01728">
    <property type="entry name" value="FtsJ"/>
    <property type="match status" value="1"/>
</dbReference>
<dbReference type="SUPFAM" id="SSF53335">
    <property type="entry name" value="S-adenosyl-L-methionine-dependent methyltransferases"/>
    <property type="match status" value="1"/>
</dbReference>
<evidence type="ECO:0000256" key="1">
    <source>
        <dbReference type="ARBA" id="ARBA00009258"/>
    </source>
</evidence>
<dbReference type="PANTHER" id="PTHR10920">
    <property type="entry name" value="RIBOSOMAL RNA METHYLTRANSFERASE"/>
    <property type="match status" value="1"/>
</dbReference>